<evidence type="ECO:0000313" key="4">
    <source>
        <dbReference type="EMBL" id="KRK88937.1"/>
    </source>
</evidence>
<evidence type="ECO:0008006" key="6">
    <source>
        <dbReference type="Google" id="ProtNLM"/>
    </source>
</evidence>
<dbReference type="AlphaFoldDB" id="A0A0R1L7R5"/>
<sequence length="282" mass="31859">MLGVIMKHFILKGLVVILGMLTLLVTSVSAVNADVNHDKVSNLTKTNYYTHILTRKAHNYKIYKSGGYNTSSQNVEPIAYAREFNSRKVHITQKEKVGNSTWLKFTYKNFSGWVSENGTDKSYHWLNVPLIAQRPELPTGCEIVATTMMLNFAGSKVTKMQLAKQVPRSRNPNKGFVGSPYSPTGWYIYPKGLMKVVKRHAGSAQNMTGATVAQLKKQIASDHPVVVWVNNVDGFVNHAITISGYSDSRFYYNDPWTDKKTSMKIKTMQHHRSRDGYRALSY</sequence>
<keyword evidence="5" id="KW-1185">Reference proteome</keyword>
<dbReference type="Gene3D" id="2.30.30.170">
    <property type="match status" value="1"/>
</dbReference>
<dbReference type="SUPFAM" id="SSF82057">
    <property type="entry name" value="Prokaryotic SH3-related domain"/>
    <property type="match status" value="1"/>
</dbReference>
<evidence type="ECO:0000259" key="2">
    <source>
        <dbReference type="Pfam" id="PF13457"/>
    </source>
</evidence>
<dbReference type="Pfam" id="PF13457">
    <property type="entry name" value="GW"/>
    <property type="match status" value="1"/>
</dbReference>
<organism evidence="4 5">
    <name type="scientific">Lentilactobacillus sunkii DSM 19904</name>
    <dbReference type="NCBI Taxonomy" id="1423808"/>
    <lineage>
        <taxon>Bacteria</taxon>
        <taxon>Bacillati</taxon>
        <taxon>Bacillota</taxon>
        <taxon>Bacilli</taxon>
        <taxon>Lactobacillales</taxon>
        <taxon>Lactobacillaceae</taxon>
        <taxon>Lentilactobacillus</taxon>
    </lineage>
</organism>
<dbReference type="Proteomes" id="UP000051581">
    <property type="component" value="Unassembled WGS sequence"/>
</dbReference>
<dbReference type="PATRIC" id="fig|1423808.3.peg.2229"/>
<dbReference type="InterPro" id="IPR039564">
    <property type="entry name" value="Peptidase_C39-like"/>
</dbReference>
<dbReference type="PANTHER" id="PTHR37806">
    <property type="entry name" value="LMO0724 PROTEIN"/>
    <property type="match status" value="1"/>
</dbReference>
<feature type="domain" description="GW" evidence="2">
    <location>
        <begin position="44"/>
        <end position="117"/>
    </location>
</feature>
<name>A0A0R1L7R5_9LACO</name>
<evidence type="ECO:0000313" key="5">
    <source>
        <dbReference type="Proteomes" id="UP000051581"/>
    </source>
</evidence>
<gene>
    <name evidence="4" type="ORF">FD17_GL002200</name>
</gene>
<dbReference type="Pfam" id="PF13529">
    <property type="entry name" value="Peptidase_C39_2"/>
    <property type="match status" value="1"/>
</dbReference>
<dbReference type="InterPro" id="IPR025987">
    <property type="entry name" value="GW_dom"/>
</dbReference>
<dbReference type="PANTHER" id="PTHR37806:SF1">
    <property type="entry name" value="PEPTIDASE C39-LIKE DOMAIN-CONTAINING PROTEIN"/>
    <property type="match status" value="1"/>
</dbReference>
<accession>A0A0R1L7R5</accession>
<reference evidence="4 5" key="1">
    <citation type="journal article" date="2015" name="Genome Announc.">
        <title>Expanding the biotechnology potential of lactobacilli through comparative genomics of 213 strains and associated genera.</title>
        <authorList>
            <person name="Sun Z."/>
            <person name="Harris H.M."/>
            <person name="McCann A."/>
            <person name="Guo C."/>
            <person name="Argimon S."/>
            <person name="Zhang W."/>
            <person name="Yang X."/>
            <person name="Jeffery I.B."/>
            <person name="Cooney J.C."/>
            <person name="Kagawa T.F."/>
            <person name="Liu W."/>
            <person name="Song Y."/>
            <person name="Salvetti E."/>
            <person name="Wrobel A."/>
            <person name="Rasinkangas P."/>
            <person name="Parkhill J."/>
            <person name="Rea M.C."/>
            <person name="O'Sullivan O."/>
            <person name="Ritari J."/>
            <person name="Douillard F.P."/>
            <person name="Paul Ross R."/>
            <person name="Yang R."/>
            <person name="Briner A.E."/>
            <person name="Felis G.E."/>
            <person name="de Vos W.M."/>
            <person name="Barrangou R."/>
            <person name="Klaenhammer T.R."/>
            <person name="Caufield P.W."/>
            <person name="Cui Y."/>
            <person name="Zhang H."/>
            <person name="O'Toole P.W."/>
        </authorList>
    </citation>
    <scope>NUCLEOTIDE SEQUENCE [LARGE SCALE GENOMIC DNA]</scope>
    <source>
        <strain evidence="4 5">DSM 19904</strain>
    </source>
</reference>
<feature type="domain" description="Peptidase C39-like" evidence="3">
    <location>
        <begin position="126"/>
        <end position="256"/>
    </location>
</feature>
<dbReference type="InterPro" id="IPR038200">
    <property type="entry name" value="GW_dom_sf"/>
</dbReference>
<evidence type="ECO:0000259" key="3">
    <source>
        <dbReference type="Pfam" id="PF13529"/>
    </source>
</evidence>
<comment type="caution">
    <text evidence="4">The sequence shown here is derived from an EMBL/GenBank/DDBJ whole genome shotgun (WGS) entry which is preliminary data.</text>
</comment>
<dbReference type="EMBL" id="AZEA01000005">
    <property type="protein sequence ID" value="KRK88937.1"/>
    <property type="molecule type" value="Genomic_DNA"/>
</dbReference>
<keyword evidence="1" id="KW-0732">Signal</keyword>
<protein>
    <recommendedName>
        <fullName evidence="6">GW domain-containing protein</fullName>
    </recommendedName>
</protein>
<evidence type="ECO:0000256" key="1">
    <source>
        <dbReference type="ARBA" id="ARBA00022729"/>
    </source>
</evidence>
<proteinExistence type="predicted"/>
<dbReference type="Gene3D" id="3.90.70.10">
    <property type="entry name" value="Cysteine proteinases"/>
    <property type="match status" value="1"/>
</dbReference>